<dbReference type="InterPro" id="IPR038725">
    <property type="entry name" value="YdaG_split_barrel_FMN-bd"/>
</dbReference>
<dbReference type="Pfam" id="PF16242">
    <property type="entry name" value="Pyrid_ox_like"/>
    <property type="match status" value="1"/>
</dbReference>
<dbReference type="Proteomes" id="UP001451782">
    <property type="component" value="Chromosome"/>
</dbReference>
<organism evidence="2 3">
    <name type="scientific">Yoonia algicola</name>
    <dbReference type="NCBI Taxonomy" id="3137368"/>
    <lineage>
        <taxon>Bacteria</taxon>
        <taxon>Pseudomonadati</taxon>
        <taxon>Pseudomonadota</taxon>
        <taxon>Alphaproteobacteria</taxon>
        <taxon>Rhodobacterales</taxon>
        <taxon>Paracoccaceae</taxon>
        <taxon>Yoonia</taxon>
    </lineage>
</organism>
<evidence type="ECO:0000313" key="3">
    <source>
        <dbReference type="Proteomes" id="UP001451782"/>
    </source>
</evidence>
<proteinExistence type="predicted"/>
<dbReference type="KEGG" id="yag:AABB28_16655"/>
<feature type="domain" description="General stress protein FMN-binding split barrel" evidence="1">
    <location>
        <begin position="12"/>
        <end position="152"/>
    </location>
</feature>
<dbReference type="SUPFAM" id="SSF50475">
    <property type="entry name" value="FMN-binding split barrel"/>
    <property type="match status" value="1"/>
</dbReference>
<gene>
    <name evidence="2" type="ORF">AABB28_16655</name>
</gene>
<dbReference type="PANTHER" id="PTHR34818">
    <property type="entry name" value="PROTEIN BLI-3"/>
    <property type="match status" value="1"/>
</dbReference>
<dbReference type="InterPro" id="IPR012349">
    <property type="entry name" value="Split_barrel_FMN-bd"/>
</dbReference>
<sequence length="171" mass="18925">MAKQTETIEDGMGQLWKQLADTRVVMLSVPESGQHPQPMSHFADQDGTAIWFITSADTDLAEAVGSGARGQLTLATPQQDYHASVRGQMKFVQDETKLDELWSPFAAAWFEDGREDASIRLLKFTPQEAAVWASEANAVLVGLRLIRARLSDDKSPPDVGVHHVFRFDDTV</sequence>
<dbReference type="RefSeq" id="WP_342069834.1">
    <property type="nucleotide sequence ID" value="NZ_CP151762.1"/>
</dbReference>
<name>A0AAN0MF68_9RHOB</name>
<accession>A0AAN0MF68</accession>
<dbReference type="Gene3D" id="2.30.110.10">
    <property type="entry name" value="Electron Transport, Fmn-binding Protein, Chain A"/>
    <property type="match status" value="1"/>
</dbReference>
<dbReference type="AlphaFoldDB" id="A0AAN0MF68"/>
<dbReference type="PANTHER" id="PTHR34818:SF1">
    <property type="entry name" value="PROTEIN BLI-3"/>
    <property type="match status" value="1"/>
</dbReference>
<keyword evidence="3" id="KW-1185">Reference proteome</keyword>
<dbReference type="EMBL" id="CP151762">
    <property type="protein sequence ID" value="WZU63453.1"/>
    <property type="molecule type" value="Genomic_DNA"/>
</dbReference>
<protein>
    <submittedName>
        <fullName evidence="2">Pyridoxamine 5'-phosphate oxidase family protein</fullName>
    </submittedName>
</protein>
<dbReference type="InterPro" id="IPR052917">
    <property type="entry name" value="Stress-Dev_Protein"/>
</dbReference>
<reference evidence="2 3" key="1">
    <citation type="submission" date="2024-04" db="EMBL/GenBank/DDBJ databases">
        <title>Phylogenomic analyses of a clade within the roseobacter group suggest taxonomic reassignments of species of the genera Aestuariivita, Citreicella, Loktanella, Nautella, Pelagibaca, Ruegeria, Thalassobius, Thiobacimonas and Tropicibacter, and the proposal o.</title>
        <authorList>
            <person name="Jeon C.O."/>
        </authorList>
    </citation>
    <scope>NUCLEOTIDE SEQUENCE [LARGE SCALE GENOMIC DNA]</scope>
    <source>
        <strain evidence="2 3">G8-12</strain>
    </source>
</reference>
<evidence type="ECO:0000259" key="1">
    <source>
        <dbReference type="Pfam" id="PF16242"/>
    </source>
</evidence>
<evidence type="ECO:0000313" key="2">
    <source>
        <dbReference type="EMBL" id="WZU63453.1"/>
    </source>
</evidence>